<comment type="caution">
    <text evidence="3">The sequence shown here is derived from an EMBL/GenBank/DDBJ whole genome shotgun (WGS) entry which is preliminary data.</text>
</comment>
<name>A0AAE3IGH3_9FIRM</name>
<reference evidence="3 4" key="1">
    <citation type="journal article" date="2021" name="ISME Commun">
        <title>Automated analysis of genomic sequences facilitates high-throughput and comprehensive description of bacteria.</title>
        <authorList>
            <person name="Hitch T.C.A."/>
        </authorList>
    </citation>
    <scope>NUCLEOTIDE SEQUENCE [LARGE SCALE GENOMIC DNA]</scope>
    <source>
        <strain evidence="3 4">Sanger_31</strain>
    </source>
</reference>
<feature type="domain" description="HD" evidence="2">
    <location>
        <begin position="75"/>
        <end position="185"/>
    </location>
</feature>
<dbReference type="SMART" id="SM00471">
    <property type="entry name" value="HDc"/>
    <property type="match status" value="1"/>
</dbReference>
<dbReference type="InterPro" id="IPR051094">
    <property type="entry name" value="Diverse_Catalytic_Enzymes"/>
</dbReference>
<keyword evidence="1" id="KW-0378">Hydrolase</keyword>
<evidence type="ECO:0000259" key="2">
    <source>
        <dbReference type="PROSITE" id="PS51831"/>
    </source>
</evidence>
<dbReference type="InterPro" id="IPR006674">
    <property type="entry name" value="HD_domain"/>
</dbReference>
<organism evidence="3 4">
    <name type="scientific">Hominimerdicola aceti</name>
    <dbReference type="NCBI Taxonomy" id="2981726"/>
    <lineage>
        <taxon>Bacteria</taxon>
        <taxon>Bacillati</taxon>
        <taxon>Bacillota</taxon>
        <taxon>Clostridia</taxon>
        <taxon>Eubacteriales</taxon>
        <taxon>Oscillospiraceae</taxon>
        <taxon>Hominimerdicola</taxon>
    </lineage>
</organism>
<accession>A0AAE3IGH3</accession>
<dbReference type="SUPFAM" id="SSF109604">
    <property type="entry name" value="HD-domain/PDEase-like"/>
    <property type="match status" value="1"/>
</dbReference>
<dbReference type="InterPro" id="IPR026875">
    <property type="entry name" value="PHydrolase_assoc_dom"/>
</dbReference>
<dbReference type="NCBIfam" id="TIGR01353">
    <property type="entry name" value="dGTP_triPase"/>
    <property type="match status" value="1"/>
</dbReference>
<dbReference type="RefSeq" id="WP_267300289.1">
    <property type="nucleotide sequence ID" value="NZ_JAOQJZ010000001.1"/>
</dbReference>
<proteinExistence type="predicted"/>
<sequence>MLPREQTELFEKQFLSENACLSVDSKGRKEPCEPCPLRTCFQRDRDRILHCNSFRRLKHKTQVYLSPAGDHYRTRLTHTLEVSQIARTISRALRLNEDLTEAIALGHDLGHTPFGHAGERALNELNPDGFHHYEQSLRVVDILEKDGKGLDLTEEVRDGILKHTNMIADTKEGYVVRFADVIAYINHDIDDSVRAGIMTEEDIPKNITKVLGGSKSERITTLVTSLIKGGAESLHMDDEVSDAYTALHRFMFDFVYTNPKCKSEEVKAKDMIAKLYDYYVHHIEKLPAFYMNLAYQFGIDRAICDYISGMTDGFAIETFKNLFIPLGWTKY</sequence>
<dbReference type="InterPro" id="IPR003607">
    <property type="entry name" value="HD/PDEase_dom"/>
</dbReference>
<protein>
    <submittedName>
        <fullName evidence="3">Deoxyguanosinetriphosphate triphosphohydrolase</fullName>
    </submittedName>
</protein>
<dbReference type="GO" id="GO:0016793">
    <property type="term" value="F:triphosphoric monoester hydrolase activity"/>
    <property type="evidence" value="ECO:0007669"/>
    <property type="project" value="InterPro"/>
</dbReference>
<dbReference type="CDD" id="cd00077">
    <property type="entry name" value="HDc"/>
    <property type="match status" value="1"/>
</dbReference>
<evidence type="ECO:0000313" key="4">
    <source>
        <dbReference type="Proteomes" id="UP001208131"/>
    </source>
</evidence>
<dbReference type="Gene3D" id="1.10.3210.10">
    <property type="entry name" value="Hypothetical protein af1432"/>
    <property type="match status" value="1"/>
</dbReference>
<dbReference type="NCBIfam" id="NF002327">
    <property type="entry name" value="PRK01286.1-2"/>
    <property type="match status" value="1"/>
</dbReference>
<evidence type="ECO:0000313" key="3">
    <source>
        <dbReference type="EMBL" id="MCU6704631.1"/>
    </source>
</evidence>
<dbReference type="InterPro" id="IPR006261">
    <property type="entry name" value="dGTPase"/>
</dbReference>
<dbReference type="PROSITE" id="PS51831">
    <property type="entry name" value="HD"/>
    <property type="match status" value="1"/>
</dbReference>
<dbReference type="PANTHER" id="PTHR35795:SF1">
    <property type="entry name" value="BIS(5'-NUCLEOSYL)-TETRAPHOSPHATASE, SYMMETRICAL"/>
    <property type="match status" value="1"/>
</dbReference>
<dbReference type="Pfam" id="PF13286">
    <property type="entry name" value="HD_assoc"/>
    <property type="match status" value="1"/>
</dbReference>
<dbReference type="Proteomes" id="UP001208131">
    <property type="component" value="Unassembled WGS sequence"/>
</dbReference>
<dbReference type="Pfam" id="PF01966">
    <property type="entry name" value="HD"/>
    <property type="match status" value="1"/>
</dbReference>
<keyword evidence="4" id="KW-1185">Reference proteome</keyword>
<dbReference type="EMBL" id="JAOQJZ010000001">
    <property type="protein sequence ID" value="MCU6704631.1"/>
    <property type="molecule type" value="Genomic_DNA"/>
</dbReference>
<gene>
    <name evidence="3" type="ORF">OCV57_01655</name>
</gene>
<dbReference type="PANTHER" id="PTHR35795">
    <property type="entry name" value="SLR1885 PROTEIN"/>
    <property type="match status" value="1"/>
</dbReference>
<evidence type="ECO:0000256" key="1">
    <source>
        <dbReference type="ARBA" id="ARBA00022801"/>
    </source>
</evidence>
<dbReference type="AlphaFoldDB" id="A0AAE3IGH3"/>